<dbReference type="Pfam" id="PF12313">
    <property type="entry name" value="NPR1_like_C"/>
    <property type="match status" value="1"/>
</dbReference>
<dbReference type="InterPro" id="IPR036770">
    <property type="entry name" value="Ankyrin_rpt-contain_sf"/>
</dbReference>
<dbReference type="GO" id="GO:2000031">
    <property type="term" value="P:regulation of salicylic acid mediated signaling pathway"/>
    <property type="evidence" value="ECO:0007669"/>
    <property type="project" value="InterPro"/>
</dbReference>
<dbReference type="GO" id="GO:0006012">
    <property type="term" value="P:galactose metabolic process"/>
    <property type="evidence" value="ECO:0007669"/>
    <property type="project" value="UniProtKB-KW"/>
</dbReference>
<evidence type="ECO:0000256" key="5">
    <source>
        <dbReference type="ARBA" id="ARBA00012559"/>
    </source>
</evidence>
<evidence type="ECO:0000256" key="6">
    <source>
        <dbReference type="ARBA" id="ARBA00022490"/>
    </source>
</evidence>
<evidence type="ECO:0000256" key="13">
    <source>
        <dbReference type="ARBA" id="ARBA00023277"/>
    </source>
</evidence>
<dbReference type="Gene3D" id="3.90.550.10">
    <property type="entry name" value="Spore Coat Polysaccharide Biosynthesis Protein SpsA, Chain A"/>
    <property type="match status" value="1"/>
</dbReference>
<comment type="caution">
    <text evidence="21">The sequence shown here is derived from an EMBL/GenBank/DDBJ whole genome shotgun (WGS) entry which is preliminary data.</text>
</comment>
<keyword evidence="8" id="KW-0808">Transferase</keyword>
<dbReference type="GO" id="GO:0009862">
    <property type="term" value="P:systemic acquired resistance, salicylic acid mediated signaling pathway"/>
    <property type="evidence" value="ECO:0007669"/>
    <property type="project" value="InterPro"/>
</dbReference>
<comment type="catalytic activity">
    <reaction evidence="15">
        <text>myo-inositol + UDP-alpha-D-galactose = alpha-D-galactosyl-(1-&gt;3)-1D-myo-inositol + UDP + H(+)</text>
        <dbReference type="Rhea" id="RHEA:12464"/>
        <dbReference type="ChEBI" id="CHEBI:15378"/>
        <dbReference type="ChEBI" id="CHEBI:17268"/>
        <dbReference type="ChEBI" id="CHEBI:17505"/>
        <dbReference type="ChEBI" id="CHEBI:58223"/>
        <dbReference type="ChEBI" id="CHEBI:66914"/>
        <dbReference type="EC" id="2.4.1.123"/>
    </reaction>
</comment>
<evidence type="ECO:0000259" key="20">
    <source>
        <dbReference type="PROSITE" id="PS52046"/>
    </source>
</evidence>
<evidence type="ECO:0000256" key="18">
    <source>
        <dbReference type="SAM" id="MobiDB-lite"/>
    </source>
</evidence>
<keyword evidence="17" id="KW-0862">Zinc</keyword>
<name>A0A8S9RRP6_BRACR</name>
<feature type="compositionally biased region" description="Polar residues" evidence="18">
    <location>
        <begin position="27"/>
        <end position="53"/>
    </location>
</feature>
<dbReference type="InterPro" id="IPR057250">
    <property type="entry name" value="Znf_C2HC_NPR-type"/>
</dbReference>
<dbReference type="AlphaFoldDB" id="A0A8S9RRP6"/>
<evidence type="ECO:0000256" key="11">
    <source>
        <dbReference type="ARBA" id="ARBA00023144"/>
    </source>
</evidence>
<dbReference type="Gene3D" id="3.30.710.10">
    <property type="entry name" value="Potassium Channel Kv1.1, Chain A"/>
    <property type="match status" value="1"/>
</dbReference>
<dbReference type="FunFam" id="3.30.710.10:FF:000192">
    <property type="entry name" value="Non-expressor of PR1"/>
    <property type="match status" value="1"/>
</dbReference>
<sequence length="944" mass="106614">MSDDTNSSHDRHTKDCSSLKRKMCDSVLSSQPKKRSSTLVQDLENSNTPQNRSGLLPLKRVFSRVLADVTNIVQQSPSDPLSQVFKHPESVHYSTESSRELSPVDVSALQLLSNNLESLFDSPESFYGDAKLILADEREVSFHRFIVAARSPLFKNALAAAAEKDPQKSTAGTKLELKNMATDYEVGFDSVAAVMAYMYSGRVRPPPKGVSDCADEDCRHVSCRPAVDFKVEVLYLAFLFQIPELVTMYQRHLLDVVDKVIIEDALVILKLANICGQACKKLFDKCTEIIVKSNVDIVTLNKSLPQQIAKQVIDIRKELGLEVPEPDKHVSNIHKALECEDLALVDLLLKEGYTNLDEAYALHFAVAYCAVETATELLKREVADVNRRNPRGYTVLHVAAMRKEPSLIAFLLTKGANASDMALDGRTALLIAKQVTKAGEYNCITEEGKDSPKGRLCVEILEQPENLGPFPEDASSACLALSPDAELKIRLIDFENRVQMARCLFPTEAQLAMELAPMKGTSEFTVDSQELDGTGAKRSAPDQYMVPFVFEEKHRSRLEALSKTVEFGRRFFPRCSTLLDKIADCETLSILAFVEKDTPENRVEKRQKYMEIQESLLMAFSKDSEEFGKSSRAYVTFLAGNKDYWMGVVGLAKGLRKVKSVYPLVVACLPDVPEEHRQILVAQGCIIREIEPVIPPENLIGYSMAYFVLNYSKLRIWEFVEYEKVMYLDGDIQVFGNIDHLFDTPSGYLYAVKDCFCEISWCNTTQYQIGYCQQSPEKVTWPVETLGSPPPTYFNAGMLLFEPNLVVYEDLLRVVQITTPTYFAEQDFLNMYFRDTYKPIPSTYNLVLAMLWRHPEHIDLNQIRVVHYCANGSKPWKYDETEEHMEREDIKMLVKKWWEIYEDPSLDYKNFMETEPKLNPIATAVLASKESDGDVLTSLAPSAA</sequence>
<dbReference type="GO" id="GO:0045087">
    <property type="term" value="P:innate immune response"/>
    <property type="evidence" value="ECO:0007669"/>
    <property type="project" value="UniProtKB-ARBA"/>
</dbReference>
<evidence type="ECO:0000256" key="17">
    <source>
        <dbReference type="PROSITE-ProRule" id="PRU01391"/>
    </source>
</evidence>
<reference evidence="21" key="1">
    <citation type="submission" date="2019-12" db="EMBL/GenBank/DDBJ databases">
        <title>Genome sequencing and annotation of Brassica cretica.</title>
        <authorList>
            <person name="Studholme D.J."/>
            <person name="Sarris P."/>
        </authorList>
    </citation>
    <scope>NUCLEOTIDE SEQUENCE</scope>
    <source>
        <strain evidence="21">PFS-109/04</strain>
        <tissue evidence="21">Leaf</tissue>
    </source>
</reference>
<comment type="cofactor">
    <cofactor evidence="1">
        <name>a divalent metal cation</name>
        <dbReference type="ChEBI" id="CHEBI:60240"/>
    </cofactor>
</comment>
<dbReference type="Pfam" id="PF00651">
    <property type="entry name" value="BTB"/>
    <property type="match status" value="1"/>
</dbReference>
<evidence type="ECO:0000256" key="3">
    <source>
        <dbReference type="ARBA" id="ARBA00004906"/>
    </source>
</evidence>
<dbReference type="Pfam" id="PF01501">
    <property type="entry name" value="Glyco_transf_8"/>
    <property type="match status" value="1"/>
</dbReference>
<dbReference type="InterPro" id="IPR044292">
    <property type="entry name" value="NPR"/>
</dbReference>
<dbReference type="SUPFAM" id="SSF48403">
    <property type="entry name" value="Ankyrin repeat"/>
    <property type="match status" value="1"/>
</dbReference>
<feature type="domain" description="BTB" evidence="19">
    <location>
        <begin position="128"/>
        <end position="207"/>
    </location>
</feature>
<dbReference type="PROSITE" id="PS50088">
    <property type="entry name" value="ANK_REPEAT"/>
    <property type="match status" value="1"/>
</dbReference>
<dbReference type="GO" id="GO:0006979">
    <property type="term" value="P:response to oxidative stress"/>
    <property type="evidence" value="ECO:0007669"/>
    <property type="project" value="UniProtKB-ARBA"/>
</dbReference>
<evidence type="ECO:0000256" key="16">
    <source>
        <dbReference type="PROSITE-ProRule" id="PRU00023"/>
    </source>
</evidence>
<dbReference type="PROSITE" id="PS52046">
    <property type="entry name" value="ZF_C2HC_NPR"/>
    <property type="match status" value="1"/>
</dbReference>
<evidence type="ECO:0000313" key="21">
    <source>
        <dbReference type="EMBL" id="KAF3575281.1"/>
    </source>
</evidence>
<feature type="compositionally biased region" description="Basic and acidic residues" evidence="18">
    <location>
        <begin position="1"/>
        <end position="24"/>
    </location>
</feature>
<dbReference type="InterPro" id="IPR002110">
    <property type="entry name" value="Ankyrin_rpt"/>
</dbReference>
<dbReference type="InterPro" id="IPR011333">
    <property type="entry name" value="SKP1/BTB/POZ_sf"/>
</dbReference>
<evidence type="ECO:0000259" key="19">
    <source>
        <dbReference type="PROSITE" id="PS50097"/>
    </source>
</evidence>
<dbReference type="Proteomes" id="UP000712600">
    <property type="component" value="Unassembled WGS sequence"/>
</dbReference>
<proteinExistence type="inferred from homology"/>
<comment type="pathway">
    <text evidence="3">Protein modification; protein ubiquitination.</text>
</comment>
<dbReference type="InterPro" id="IPR029044">
    <property type="entry name" value="Nucleotide-diphossugar_trans"/>
</dbReference>
<comment type="subcellular location">
    <subcellularLocation>
        <location evidence="2">Cytoplasm</location>
    </subcellularLocation>
</comment>
<keyword evidence="7" id="KW-0328">Glycosyltransferase</keyword>
<dbReference type="GO" id="GO:0031347">
    <property type="term" value="P:regulation of defense response"/>
    <property type="evidence" value="ECO:0007669"/>
    <property type="project" value="UniProtKB-ARBA"/>
</dbReference>
<dbReference type="InterPro" id="IPR021094">
    <property type="entry name" value="NPR1/NIM1-like_C"/>
</dbReference>
<comment type="similarity">
    <text evidence="4">Belongs to the glycosyltransferase 8 family. Galactosyltransferase subfamily.</text>
</comment>
<dbReference type="SUPFAM" id="SSF53448">
    <property type="entry name" value="Nucleotide-diphospho-sugar transferases"/>
    <property type="match status" value="1"/>
</dbReference>
<keyword evidence="16" id="KW-0040">ANK repeat</keyword>
<comment type="similarity">
    <text evidence="14">Belongs to the plant 'ANKYRIN-BTB/POZ' family. 'NPR1-like' subfamily.</text>
</comment>
<evidence type="ECO:0000256" key="14">
    <source>
        <dbReference type="ARBA" id="ARBA00044947"/>
    </source>
</evidence>
<protein>
    <recommendedName>
        <fullName evidence="5">inositol 3-alpha-galactosyltransferase</fullName>
        <ecNumber evidence="5">2.4.1.123</ecNumber>
    </recommendedName>
</protein>
<dbReference type="PROSITE" id="PS50097">
    <property type="entry name" value="BTB"/>
    <property type="match status" value="1"/>
</dbReference>
<comment type="caution">
    <text evidence="17">Lacks conserved residue(s) required for the propagation of feature annotation.</text>
</comment>
<dbReference type="GO" id="GO:2000022">
    <property type="term" value="P:regulation of jasmonic acid mediated signaling pathway"/>
    <property type="evidence" value="ECO:0007669"/>
    <property type="project" value="InterPro"/>
</dbReference>
<evidence type="ECO:0000256" key="7">
    <source>
        <dbReference type="ARBA" id="ARBA00022676"/>
    </source>
</evidence>
<evidence type="ECO:0000256" key="9">
    <source>
        <dbReference type="ARBA" id="ARBA00022723"/>
    </source>
</evidence>
<evidence type="ECO:0000256" key="8">
    <source>
        <dbReference type="ARBA" id="ARBA00022679"/>
    </source>
</evidence>
<evidence type="ECO:0000256" key="1">
    <source>
        <dbReference type="ARBA" id="ARBA00001968"/>
    </source>
</evidence>
<dbReference type="GO" id="GO:0042742">
    <property type="term" value="P:defense response to bacterium"/>
    <property type="evidence" value="ECO:0007669"/>
    <property type="project" value="UniProtKB-ARBA"/>
</dbReference>
<keyword evidence="10" id="KW-0611">Plant defense</keyword>
<dbReference type="FunFam" id="3.90.550.10:FF:000049">
    <property type="entry name" value="Hexosyltransferase"/>
    <property type="match status" value="1"/>
</dbReference>
<feature type="repeat" description="ANK" evidence="16">
    <location>
        <begin position="391"/>
        <end position="423"/>
    </location>
</feature>
<dbReference type="SMART" id="SM00225">
    <property type="entry name" value="BTB"/>
    <property type="match status" value="1"/>
</dbReference>
<keyword evidence="13" id="KW-0119">Carbohydrate metabolism</keyword>
<dbReference type="Gene3D" id="1.25.40.20">
    <property type="entry name" value="Ankyrin repeat-containing domain"/>
    <property type="match status" value="1"/>
</dbReference>
<dbReference type="PANTHER" id="PTHR46475:SF14">
    <property type="entry name" value="BTB DOMAIN-CONTAINING PROTEIN"/>
    <property type="match status" value="1"/>
</dbReference>
<keyword evidence="12" id="KW-0464">Manganese</keyword>
<dbReference type="EC" id="2.4.1.123" evidence="5"/>
<evidence type="ECO:0000256" key="2">
    <source>
        <dbReference type="ARBA" id="ARBA00004496"/>
    </source>
</evidence>
<keyword evidence="6" id="KW-0963">Cytoplasm</keyword>
<dbReference type="InterPro" id="IPR000210">
    <property type="entry name" value="BTB/POZ_dom"/>
</dbReference>
<dbReference type="InterPro" id="IPR002495">
    <property type="entry name" value="Glyco_trans_8"/>
</dbReference>
<feature type="domain" description="C2HC NPR-type" evidence="20">
    <location>
        <begin position="210"/>
        <end position="224"/>
    </location>
</feature>
<keyword evidence="9" id="KW-0479">Metal-binding</keyword>
<dbReference type="CDD" id="cd02537">
    <property type="entry name" value="GT8_Glycogenin"/>
    <property type="match status" value="1"/>
</dbReference>
<evidence type="ECO:0000256" key="15">
    <source>
        <dbReference type="ARBA" id="ARBA00050449"/>
    </source>
</evidence>
<dbReference type="EMBL" id="QGKX02000095">
    <property type="protein sequence ID" value="KAF3575281.1"/>
    <property type="molecule type" value="Genomic_DNA"/>
</dbReference>
<dbReference type="PANTHER" id="PTHR46475">
    <property type="entry name" value="REGULATORY PROTEIN NPR3"/>
    <property type="match status" value="1"/>
</dbReference>
<keyword evidence="11" id="KW-0299">Galactose metabolism</keyword>
<dbReference type="GO" id="GO:0050832">
    <property type="term" value="P:defense response to fungus"/>
    <property type="evidence" value="ECO:0007669"/>
    <property type="project" value="TreeGrafter"/>
</dbReference>
<evidence type="ECO:0000256" key="4">
    <source>
        <dbReference type="ARBA" id="ARBA00007790"/>
    </source>
</evidence>
<evidence type="ECO:0000313" key="22">
    <source>
        <dbReference type="Proteomes" id="UP000712600"/>
    </source>
</evidence>
<dbReference type="GO" id="GO:0005634">
    <property type="term" value="C:nucleus"/>
    <property type="evidence" value="ECO:0007669"/>
    <property type="project" value="TreeGrafter"/>
</dbReference>
<dbReference type="Pfam" id="PF12796">
    <property type="entry name" value="Ank_2"/>
    <property type="match status" value="1"/>
</dbReference>
<feature type="region of interest" description="Disordered" evidence="18">
    <location>
        <begin position="1"/>
        <end position="54"/>
    </location>
</feature>
<gene>
    <name evidence="21" type="ORF">F2Q69_00060354</name>
</gene>
<keyword evidence="17" id="KW-0863">Zinc-finger</keyword>
<dbReference type="GO" id="GO:0047216">
    <property type="term" value="F:inositol 3-alpha-galactosyltransferase activity"/>
    <property type="evidence" value="ECO:0007669"/>
    <property type="project" value="UniProtKB-EC"/>
</dbReference>
<dbReference type="GO" id="GO:0005737">
    <property type="term" value="C:cytoplasm"/>
    <property type="evidence" value="ECO:0007669"/>
    <property type="project" value="UniProtKB-SubCell"/>
</dbReference>
<dbReference type="GO" id="GO:0008270">
    <property type="term" value="F:zinc ion binding"/>
    <property type="evidence" value="ECO:0007669"/>
    <property type="project" value="UniProtKB-KW"/>
</dbReference>
<dbReference type="CDD" id="cd18310">
    <property type="entry name" value="BTB_POZ_NPR_plant"/>
    <property type="match status" value="1"/>
</dbReference>
<dbReference type="PROSITE" id="PS50297">
    <property type="entry name" value="ANK_REP_REGION"/>
    <property type="match status" value="1"/>
</dbReference>
<organism evidence="21 22">
    <name type="scientific">Brassica cretica</name>
    <name type="common">Mustard</name>
    <dbReference type="NCBI Taxonomy" id="69181"/>
    <lineage>
        <taxon>Eukaryota</taxon>
        <taxon>Viridiplantae</taxon>
        <taxon>Streptophyta</taxon>
        <taxon>Embryophyta</taxon>
        <taxon>Tracheophyta</taxon>
        <taxon>Spermatophyta</taxon>
        <taxon>Magnoliopsida</taxon>
        <taxon>eudicotyledons</taxon>
        <taxon>Gunneridae</taxon>
        <taxon>Pentapetalae</taxon>
        <taxon>rosids</taxon>
        <taxon>malvids</taxon>
        <taxon>Brassicales</taxon>
        <taxon>Brassicaceae</taxon>
        <taxon>Brassiceae</taxon>
        <taxon>Brassica</taxon>
    </lineage>
</organism>
<evidence type="ECO:0000256" key="12">
    <source>
        <dbReference type="ARBA" id="ARBA00023211"/>
    </source>
</evidence>
<dbReference type="SMART" id="SM00248">
    <property type="entry name" value="ANK"/>
    <property type="match status" value="2"/>
</dbReference>
<evidence type="ECO:0000256" key="10">
    <source>
        <dbReference type="ARBA" id="ARBA00022821"/>
    </source>
</evidence>
<dbReference type="SUPFAM" id="SSF54695">
    <property type="entry name" value="POZ domain"/>
    <property type="match status" value="1"/>
</dbReference>
<accession>A0A8S9RRP6</accession>